<dbReference type="KEGG" id="cluj:IAU68_07015"/>
<keyword evidence="5" id="KW-1185">Reference proteome</keyword>
<reference evidence="4 5" key="1">
    <citation type="submission" date="2020-08" db="EMBL/GenBank/DDBJ databases">
        <title>novel species in genus Corynebacterium.</title>
        <authorList>
            <person name="Zhang G."/>
        </authorList>
    </citation>
    <scope>NUCLEOTIDE SEQUENCE [LARGE SCALE GENOMIC DNA]</scope>
    <source>
        <strain evidence="3">Zg-917</strain>
        <strain evidence="4 5">zg-917</strain>
    </source>
</reference>
<evidence type="ECO:0000313" key="2">
    <source>
        <dbReference type="EMBL" id="MBC3178131.1"/>
    </source>
</evidence>
<dbReference type="AlphaFoldDB" id="A0A7H0JWN9"/>
<dbReference type="Gene3D" id="1.10.30.50">
    <property type="match status" value="1"/>
</dbReference>
<sequence length="97" mass="11125">MAEVQPWGGRRAQKVTAEFRAECEAANTRCWLCSQPIDYTVHRPNPDAFELDHFYPRSEFPDLTWEPSNFRASHASCNHARGKRDHPAAIGPTTIDW</sequence>
<accession>A0A7H0JWN9</accession>
<evidence type="ECO:0008006" key="6">
    <source>
        <dbReference type="Google" id="ProtNLM"/>
    </source>
</evidence>
<evidence type="ECO:0000313" key="3">
    <source>
        <dbReference type="EMBL" id="QNP89455.1"/>
    </source>
</evidence>
<feature type="region of interest" description="Disordered" evidence="1">
    <location>
        <begin position="76"/>
        <end position="97"/>
    </location>
</feature>
<evidence type="ECO:0000313" key="4">
    <source>
        <dbReference type="Proteomes" id="UP000516235"/>
    </source>
</evidence>
<dbReference type="EMBL" id="CP061032">
    <property type="protein sequence ID" value="QNP89455.1"/>
    <property type="molecule type" value="Genomic_DNA"/>
</dbReference>
<name>A0A7H0JWN9_9CORY</name>
<gene>
    <name evidence="2" type="ORF">H7348_02185</name>
    <name evidence="3" type="ORF">IAU68_07015</name>
</gene>
<organism evidence="3 4">
    <name type="scientific">Corynebacterium lujinxingii</name>
    <dbReference type="NCBI Taxonomy" id="2763010"/>
    <lineage>
        <taxon>Bacteria</taxon>
        <taxon>Bacillati</taxon>
        <taxon>Actinomycetota</taxon>
        <taxon>Actinomycetes</taxon>
        <taxon>Mycobacteriales</taxon>
        <taxon>Corynebacteriaceae</taxon>
        <taxon>Corynebacterium</taxon>
    </lineage>
</organism>
<dbReference type="RefSeq" id="WP_171192599.1">
    <property type="nucleotide sequence ID" value="NZ_CP061032.1"/>
</dbReference>
<proteinExistence type="predicted"/>
<protein>
    <recommendedName>
        <fullName evidence="6">HNH endonuclease</fullName>
    </recommendedName>
</protein>
<evidence type="ECO:0000256" key="1">
    <source>
        <dbReference type="SAM" id="MobiDB-lite"/>
    </source>
</evidence>
<dbReference type="Proteomes" id="UP000642876">
    <property type="component" value="Unassembled WGS sequence"/>
</dbReference>
<evidence type="ECO:0000313" key="5">
    <source>
        <dbReference type="Proteomes" id="UP000642876"/>
    </source>
</evidence>
<dbReference type="EMBL" id="JACMYE010000001">
    <property type="protein sequence ID" value="MBC3178131.1"/>
    <property type="molecule type" value="Genomic_DNA"/>
</dbReference>
<dbReference type="Proteomes" id="UP000516235">
    <property type="component" value="Chromosome"/>
</dbReference>